<feature type="chain" id="PRO_5017421634" description="Peptidase S1 domain-containing protein" evidence="7">
    <location>
        <begin position="20"/>
        <end position="138"/>
    </location>
</feature>
<comment type="subcellular location">
    <subcellularLocation>
        <location evidence="1">Secreted</location>
    </subcellularLocation>
</comment>
<evidence type="ECO:0000313" key="10">
    <source>
        <dbReference type="Proteomes" id="UP001501920"/>
    </source>
</evidence>
<dbReference type="PANTHER" id="PTHR24257:SF0">
    <property type="entry name" value="CHYMOTRYPSIN-LIKE ELASTASE FAMILY MEMBER 1"/>
    <property type="match status" value="1"/>
</dbReference>
<dbReference type="InterPro" id="IPR001254">
    <property type="entry name" value="Trypsin_dom"/>
</dbReference>
<feature type="signal peptide" evidence="7">
    <location>
        <begin position="1"/>
        <end position="19"/>
    </location>
</feature>
<sequence>MLRILYFTTFAALGGQVQTRVVGGSVTTPNAWPWQVSLRVQSGTCYNHVCGGVLIKTNWVLTTHQLQNICFKFRTINLFHDLTAPERKEQFFGVSAIYIHPSWNSDLTAGSVEHSFLFILIVFYYFRRLIIENCAVNI</sequence>
<keyword evidence="7" id="KW-0732">Signal</keyword>
<evidence type="ECO:0000256" key="6">
    <source>
        <dbReference type="ARBA" id="ARBA00022837"/>
    </source>
</evidence>
<reference evidence="9" key="3">
    <citation type="submission" date="2025-09" db="UniProtKB">
        <authorList>
            <consortium name="Ensembl"/>
        </authorList>
    </citation>
    <scope>IDENTIFICATION</scope>
</reference>
<evidence type="ECO:0000256" key="1">
    <source>
        <dbReference type="ARBA" id="ARBA00004613"/>
    </source>
</evidence>
<evidence type="ECO:0000256" key="7">
    <source>
        <dbReference type="SAM" id="SignalP"/>
    </source>
</evidence>
<evidence type="ECO:0000313" key="9">
    <source>
        <dbReference type="Ensembl" id="ENSPNAP00000002885.1"/>
    </source>
</evidence>
<dbReference type="AlphaFoldDB" id="A0A3B4BWJ6"/>
<dbReference type="GO" id="GO:0005615">
    <property type="term" value="C:extracellular space"/>
    <property type="evidence" value="ECO:0007669"/>
    <property type="project" value="TreeGrafter"/>
</dbReference>
<proteinExistence type="predicted"/>
<protein>
    <recommendedName>
        <fullName evidence="8">Peptidase S1 domain-containing protein</fullName>
    </recommendedName>
</protein>
<dbReference type="Ensembl" id="ENSPNAT00000009674.2">
    <property type="protein sequence ID" value="ENSPNAP00000002885.1"/>
    <property type="gene ID" value="ENSPNAG00000009869.2"/>
</dbReference>
<dbReference type="PROSITE" id="PS50240">
    <property type="entry name" value="TRYPSIN_DOM"/>
    <property type="match status" value="1"/>
</dbReference>
<dbReference type="PANTHER" id="PTHR24257">
    <property type="entry name" value="CHYMOTRYPSIN-LIKE ELASTASE FAMILY MEMBER"/>
    <property type="match status" value="1"/>
</dbReference>
<organism evidence="9 10">
    <name type="scientific">Pygocentrus nattereri</name>
    <name type="common">Red-bellied piranha</name>
    <dbReference type="NCBI Taxonomy" id="42514"/>
    <lineage>
        <taxon>Eukaryota</taxon>
        <taxon>Metazoa</taxon>
        <taxon>Chordata</taxon>
        <taxon>Craniata</taxon>
        <taxon>Vertebrata</taxon>
        <taxon>Euteleostomi</taxon>
        <taxon>Actinopterygii</taxon>
        <taxon>Neopterygii</taxon>
        <taxon>Teleostei</taxon>
        <taxon>Ostariophysi</taxon>
        <taxon>Characiformes</taxon>
        <taxon>Characoidei</taxon>
        <taxon>Pygocentrus</taxon>
    </lineage>
</organism>
<dbReference type="InterPro" id="IPR043504">
    <property type="entry name" value="Peptidase_S1_PA_chymotrypsin"/>
</dbReference>
<evidence type="ECO:0000259" key="8">
    <source>
        <dbReference type="PROSITE" id="PS50240"/>
    </source>
</evidence>
<dbReference type="Pfam" id="PF00089">
    <property type="entry name" value="Trypsin"/>
    <property type="match status" value="1"/>
</dbReference>
<evidence type="ECO:0000256" key="3">
    <source>
        <dbReference type="ARBA" id="ARBA00022670"/>
    </source>
</evidence>
<keyword evidence="4" id="KW-0378">Hydrolase</keyword>
<keyword evidence="10" id="KW-1185">Reference proteome</keyword>
<accession>A0A3B4BWJ6</accession>
<gene>
    <name evidence="9" type="primary">CTRL</name>
</gene>
<dbReference type="Proteomes" id="UP001501920">
    <property type="component" value="Chromosome 23"/>
</dbReference>
<evidence type="ECO:0000256" key="4">
    <source>
        <dbReference type="ARBA" id="ARBA00022801"/>
    </source>
</evidence>
<dbReference type="InterPro" id="IPR050850">
    <property type="entry name" value="Peptidase_S1_Elastase_sf"/>
</dbReference>
<dbReference type="InterPro" id="IPR009003">
    <property type="entry name" value="Peptidase_S1_PA"/>
</dbReference>
<keyword evidence="5" id="KW-0720">Serine protease</keyword>
<dbReference type="Gene3D" id="2.40.10.10">
    <property type="entry name" value="Trypsin-like serine proteases"/>
    <property type="match status" value="1"/>
</dbReference>
<dbReference type="GeneTree" id="ENSGT01030000234528"/>
<keyword evidence="6" id="KW-0106">Calcium</keyword>
<dbReference type="SUPFAM" id="SSF50494">
    <property type="entry name" value="Trypsin-like serine proteases"/>
    <property type="match status" value="1"/>
</dbReference>
<evidence type="ECO:0000256" key="5">
    <source>
        <dbReference type="ARBA" id="ARBA00022825"/>
    </source>
</evidence>
<name>A0A3B4BWJ6_PYGNA</name>
<keyword evidence="2" id="KW-0964">Secreted</keyword>
<dbReference type="GO" id="GO:0004252">
    <property type="term" value="F:serine-type endopeptidase activity"/>
    <property type="evidence" value="ECO:0007669"/>
    <property type="project" value="InterPro"/>
</dbReference>
<reference evidence="9 10" key="1">
    <citation type="submission" date="2020-10" db="EMBL/GenBank/DDBJ databases">
        <title>Pygocentrus nattereri (red-bellied piranha) genome, fPygNat1, primary haplotype.</title>
        <authorList>
            <person name="Myers G."/>
            <person name="Meyer A."/>
            <person name="Karagic N."/>
            <person name="Pippel M."/>
            <person name="Winkler S."/>
            <person name="Tracey A."/>
            <person name="Wood J."/>
            <person name="Formenti G."/>
            <person name="Howe K."/>
            <person name="Fedrigo O."/>
            <person name="Jarvis E.D."/>
        </authorList>
    </citation>
    <scope>NUCLEOTIDE SEQUENCE [LARGE SCALE GENOMIC DNA]</scope>
</reference>
<feature type="domain" description="Peptidase S1" evidence="8">
    <location>
        <begin position="21"/>
        <end position="138"/>
    </location>
</feature>
<reference evidence="9" key="2">
    <citation type="submission" date="2025-08" db="UniProtKB">
        <authorList>
            <consortium name="Ensembl"/>
        </authorList>
    </citation>
    <scope>IDENTIFICATION</scope>
</reference>
<evidence type="ECO:0000256" key="2">
    <source>
        <dbReference type="ARBA" id="ARBA00022525"/>
    </source>
</evidence>
<keyword evidence="3" id="KW-0645">Protease</keyword>
<dbReference type="GO" id="GO:0006508">
    <property type="term" value="P:proteolysis"/>
    <property type="evidence" value="ECO:0007669"/>
    <property type="project" value="UniProtKB-KW"/>
</dbReference>